<dbReference type="PANTHER" id="PTHR48105">
    <property type="entry name" value="THIOREDOXIN REDUCTASE 1-RELATED-RELATED"/>
    <property type="match status" value="1"/>
</dbReference>
<dbReference type="InterPro" id="IPR023753">
    <property type="entry name" value="FAD/NAD-binding_dom"/>
</dbReference>
<dbReference type="SUPFAM" id="SSF51905">
    <property type="entry name" value="FAD/NAD(P)-binding domain"/>
    <property type="match status" value="2"/>
</dbReference>
<keyword evidence="1" id="KW-0285">Flavoprotein</keyword>
<reference evidence="4 5" key="1">
    <citation type="submission" date="2019-03" db="EMBL/GenBank/DDBJ databases">
        <title>Genomic Encyclopedia of Type Strains, Phase IV (KMG-IV): sequencing the most valuable type-strain genomes for metagenomic binning, comparative biology and taxonomic classification.</title>
        <authorList>
            <person name="Goeker M."/>
        </authorList>
    </citation>
    <scope>NUCLEOTIDE SEQUENCE [LARGE SCALE GENOMIC DNA]</scope>
    <source>
        <strain evidence="4 5">DSM 24591</strain>
    </source>
</reference>
<dbReference type="InterPro" id="IPR050097">
    <property type="entry name" value="Ferredoxin-NADP_redctase_2"/>
</dbReference>
<evidence type="ECO:0000313" key="4">
    <source>
        <dbReference type="EMBL" id="TCT08910.1"/>
    </source>
</evidence>
<dbReference type="GO" id="GO:0016491">
    <property type="term" value="F:oxidoreductase activity"/>
    <property type="evidence" value="ECO:0007669"/>
    <property type="project" value="UniProtKB-KW"/>
</dbReference>
<comment type="caution">
    <text evidence="4">The sequence shown here is derived from an EMBL/GenBank/DDBJ whole genome shotgun (WGS) entry which is preliminary data.</text>
</comment>
<sequence length="320" mass="34166">MGAEKHEVDAIIVGGGPAGVSCAVWLARLGLAPVLLEAGAQVGGLCRQNPFYDEWNATLPGMTGAQVADNMAISLERANVPVRLSSPVGRIQHDSDGFTVVYSDGSASLSAPYLVLATGVTARSLPELDPLFPRLASAGQILIGPGEHIVAHDFRYKRVAVLGGGDNAFENALYAAAHGASLVHVYARHVRAQQQFVRQVSPVNIAMGHYKVDAATMTINDRFYDTFLVFYGWEPCVGFAESLDLQRSSLGFIATHALTAETSRAGVYAIGEVAQRQHPCVVTALADGIAAAKAIQVRIENQLDPDVPAEQDLIVDNWRH</sequence>
<organism evidence="4 5">
    <name type="scientific">Paralcaligenes ureilyticus</name>
    <dbReference type="NCBI Taxonomy" id="627131"/>
    <lineage>
        <taxon>Bacteria</taxon>
        <taxon>Pseudomonadati</taxon>
        <taxon>Pseudomonadota</taxon>
        <taxon>Betaproteobacteria</taxon>
        <taxon>Burkholderiales</taxon>
        <taxon>Alcaligenaceae</taxon>
        <taxon>Paralcaligenes</taxon>
    </lineage>
</organism>
<dbReference type="Gene3D" id="3.50.50.60">
    <property type="entry name" value="FAD/NAD(P)-binding domain"/>
    <property type="match status" value="2"/>
</dbReference>
<keyword evidence="5" id="KW-1185">Reference proteome</keyword>
<evidence type="ECO:0000256" key="1">
    <source>
        <dbReference type="ARBA" id="ARBA00022630"/>
    </source>
</evidence>
<gene>
    <name evidence="4" type="ORF">EDC26_10469</name>
</gene>
<dbReference type="AlphaFoldDB" id="A0A4R3M6G7"/>
<dbReference type="PRINTS" id="PR00368">
    <property type="entry name" value="FADPNR"/>
</dbReference>
<evidence type="ECO:0000256" key="2">
    <source>
        <dbReference type="ARBA" id="ARBA00023002"/>
    </source>
</evidence>
<proteinExistence type="predicted"/>
<dbReference type="RefSeq" id="WP_132580956.1">
    <property type="nucleotide sequence ID" value="NZ_SMAJ01000004.1"/>
</dbReference>
<name>A0A4R3M6G7_9BURK</name>
<dbReference type="OrthoDB" id="9795712at2"/>
<dbReference type="PROSITE" id="PS51257">
    <property type="entry name" value="PROKAR_LIPOPROTEIN"/>
    <property type="match status" value="1"/>
</dbReference>
<dbReference type="EMBL" id="SMAJ01000004">
    <property type="protein sequence ID" value="TCT08910.1"/>
    <property type="molecule type" value="Genomic_DNA"/>
</dbReference>
<evidence type="ECO:0000259" key="3">
    <source>
        <dbReference type="Pfam" id="PF07992"/>
    </source>
</evidence>
<feature type="domain" description="FAD/NAD(P)-binding" evidence="3">
    <location>
        <begin position="9"/>
        <end position="288"/>
    </location>
</feature>
<keyword evidence="2" id="KW-0560">Oxidoreductase</keyword>
<dbReference type="InterPro" id="IPR036188">
    <property type="entry name" value="FAD/NAD-bd_sf"/>
</dbReference>
<dbReference type="PRINTS" id="PR00469">
    <property type="entry name" value="PNDRDTASEII"/>
</dbReference>
<accession>A0A4R3M6G7</accession>
<evidence type="ECO:0000313" key="5">
    <source>
        <dbReference type="Proteomes" id="UP000295525"/>
    </source>
</evidence>
<protein>
    <submittedName>
        <fullName evidence="4">Thioredoxin reductase</fullName>
    </submittedName>
</protein>
<dbReference type="Proteomes" id="UP000295525">
    <property type="component" value="Unassembled WGS sequence"/>
</dbReference>
<dbReference type="Pfam" id="PF07992">
    <property type="entry name" value="Pyr_redox_2"/>
    <property type="match status" value="1"/>
</dbReference>